<evidence type="ECO:0000313" key="2">
    <source>
        <dbReference type="Proteomes" id="UP000603640"/>
    </source>
</evidence>
<dbReference type="RefSeq" id="WP_187066369.1">
    <property type="nucleotide sequence ID" value="NZ_JACRVF010000001.1"/>
</dbReference>
<comment type="caution">
    <text evidence="1">The sequence shown here is derived from an EMBL/GenBank/DDBJ whole genome shotgun (WGS) entry which is preliminary data.</text>
</comment>
<accession>A0A923SI46</accession>
<dbReference type="EMBL" id="JACRVF010000001">
    <property type="protein sequence ID" value="MBC5992424.1"/>
    <property type="molecule type" value="Genomic_DNA"/>
</dbReference>
<reference evidence="1" key="1">
    <citation type="submission" date="2020-08" db="EMBL/GenBank/DDBJ databases">
        <title>Pontibacter sp. SD6 16S ribosomal RNA gene Genome sequencing and assembly.</title>
        <authorList>
            <person name="Kang M."/>
        </authorList>
    </citation>
    <scope>NUCLEOTIDE SEQUENCE</scope>
    <source>
        <strain evidence="1">SD6</strain>
    </source>
</reference>
<name>A0A923SI46_9BACT</name>
<dbReference type="Proteomes" id="UP000603640">
    <property type="component" value="Unassembled WGS sequence"/>
</dbReference>
<protein>
    <submittedName>
        <fullName evidence="1">Uncharacterized protein</fullName>
    </submittedName>
</protein>
<organism evidence="1 2">
    <name type="scientific">Pontibacter cellulosilyticus</name>
    <dbReference type="NCBI Taxonomy" id="1720253"/>
    <lineage>
        <taxon>Bacteria</taxon>
        <taxon>Pseudomonadati</taxon>
        <taxon>Bacteroidota</taxon>
        <taxon>Cytophagia</taxon>
        <taxon>Cytophagales</taxon>
        <taxon>Hymenobacteraceae</taxon>
        <taxon>Pontibacter</taxon>
    </lineage>
</organism>
<sequence>MMLQKNLLFAQEEQLNNYSLDGTSIKGSYSTMQFALRLRKDIRDAQFSDFLPEQLQAKSTVLHENIHWWQHMGSNFGFLFSLSYPAFIHYSLNEIREVVKDNILFKSLLKFDKEYFEKNGIADLANLNVVINNYYDIEYAKLFALSNQNILKLNEDRRFFLNIGHCYHIFWVATVHTLSDSIDKDYNFLPPTNSWSKEFQRLGEEKVVGFYVDSPLQLTQVGIKAIYEGQAIFNQAQYLTGTLNRDLTYSDFVNRGMFYGIYTEAFDLYIKITGYSRPENLLDPIVGLFLLICDMAINPNNGFPLDIYDFENFITKNDPGIRFTLICKEVSKKAEYYRDRISQYSKEEYVLLSKELATSIGCACSYESISEVLKWREQDIVKEILKEEDQADYTLINLPIRLLFSKYLRFQEDKLEHPNILCWAGYHLSNLGGEFDTANTLYLKHHAIFMDDDSGEIKATIINGKPKDKLLKSFNNFYAHNILYDLVLKWVTEEGEFKFDYKWLAGERAKTFTPTIKENFKKQFGIDIESIKPI</sequence>
<evidence type="ECO:0000313" key="1">
    <source>
        <dbReference type="EMBL" id="MBC5992424.1"/>
    </source>
</evidence>
<proteinExistence type="predicted"/>
<dbReference type="AlphaFoldDB" id="A0A923SI46"/>
<keyword evidence="2" id="KW-1185">Reference proteome</keyword>
<gene>
    <name evidence="1" type="ORF">H8S84_06190</name>
</gene>